<organism evidence="1 2">
    <name type="scientific">Gleimia europaea ACS-120-V-Col10b</name>
    <dbReference type="NCBI Taxonomy" id="883069"/>
    <lineage>
        <taxon>Bacteria</taxon>
        <taxon>Bacillati</taxon>
        <taxon>Actinomycetota</taxon>
        <taxon>Actinomycetes</taxon>
        <taxon>Actinomycetales</taxon>
        <taxon>Actinomycetaceae</taxon>
        <taxon>Gleimia</taxon>
    </lineage>
</organism>
<evidence type="ECO:0000313" key="2">
    <source>
        <dbReference type="Proteomes" id="UP000014387"/>
    </source>
</evidence>
<protein>
    <recommendedName>
        <fullName evidence="3">OB domain-containing protein</fullName>
    </recommendedName>
</protein>
<sequence length="112" mass="12508">MTNRRMTASSLTLPTRLIDQPRTDIAALKPRMRAVVSGRVVAITYPIEGSSMILRAHLKDETGTLIVAWPGRREIPGVHVGARMVVEGNVMYQSSEQLLWNPHFQILEDDDG</sequence>
<proteinExistence type="predicted"/>
<evidence type="ECO:0000313" key="1">
    <source>
        <dbReference type="EMBL" id="EPD30393.1"/>
    </source>
</evidence>
<comment type="caution">
    <text evidence="1">The sequence shown here is derived from an EMBL/GenBank/DDBJ whole genome shotgun (WGS) entry which is preliminary data.</text>
</comment>
<dbReference type="SUPFAM" id="SSF50249">
    <property type="entry name" value="Nucleic acid-binding proteins"/>
    <property type="match status" value="1"/>
</dbReference>
<reference evidence="1 2" key="1">
    <citation type="submission" date="2013-05" db="EMBL/GenBank/DDBJ databases">
        <title>The Genome Sequence of Actinomyces europaeus ACS-120-V-COL10B.</title>
        <authorList>
            <consortium name="The Broad Institute Genomics Platform"/>
            <person name="Earl A."/>
            <person name="Ward D."/>
            <person name="Feldgarden M."/>
            <person name="Gevers D."/>
            <person name="Saerens B."/>
            <person name="Vaneechoutte M."/>
            <person name="Walker B."/>
            <person name="Young S."/>
            <person name="Zeng Q."/>
            <person name="Gargeya S."/>
            <person name="Fitzgerald M."/>
            <person name="Haas B."/>
            <person name="Abouelleil A."/>
            <person name="Allen A.W."/>
            <person name="Alvarado L."/>
            <person name="Arachchi H.M."/>
            <person name="Berlin A.M."/>
            <person name="Chapman S.B."/>
            <person name="Gainer-Dewar J."/>
            <person name="Goldberg J."/>
            <person name="Griggs A."/>
            <person name="Gujja S."/>
            <person name="Hansen M."/>
            <person name="Howarth C."/>
            <person name="Imamovic A."/>
            <person name="Ireland A."/>
            <person name="Larimer J."/>
            <person name="McCowan C."/>
            <person name="Murphy C."/>
            <person name="Pearson M."/>
            <person name="Poon T.W."/>
            <person name="Priest M."/>
            <person name="Roberts A."/>
            <person name="Saif S."/>
            <person name="Shea T."/>
            <person name="Sisk P."/>
            <person name="Sykes S."/>
            <person name="Wortman J."/>
            <person name="Nusbaum C."/>
            <person name="Birren B."/>
        </authorList>
    </citation>
    <scope>NUCLEOTIDE SEQUENCE [LARGE SCALE GENOMIC DNA]</scope>
    <source>
        <strain evidence="1 2">ACS-120-V-Col10b</strain>
    </source>
</reference>
<dbReference type="InterPro" id="IPR012340">
    <property type="entry name" value="NA-bd_OB-fold"/>
</dbReference>
<accession>A0A9W5VVZ7</accession>
<dbReference type="Proteomes" id="UP000014387">
    <property type="component" value="Unassembled WGS sequence"/>
</dbReference>
<dbReference type="EMBL" id="AGWN01000001">
    <property type="protein sequence ID" value="EPD30393.1"/>
    <property type="molecule type" value="Genomic_DNA"/>
</dbReference>
<evidence type="ECO:0008006" key="3">
    <source>
        <dbReference type="Google" id="ProtNLM"/>
    </source>
</evidence>
<keyword evidence="2" id="KW-1185">Reference proteome</keyword>
<gene>
    <name evidence="1" type="ORF">HMPREF9238_00131</name>
</gene>
<name>A0A9W5VVZ7_9ACTO</name>
<dbReference type="AlphaFoldDB" id="A0A9W5VVZ7"/>
<dbReference type="Gene3D" id="2.40.50.140">
    <property type="entry name" value="Nucleic acid-binding proteins"/>
    <property type="match status" value="1"/>
</dbReference>